<feature type="compositionally biased region" description="Low complexity" evidence="2">
    <location>
        <begin position="916"/>
        <end position="927"/>
    </location>
</feature>
<dbReference type="InterPro" id="IPR013083">
    <property type="entry name" value="Znf_RING/FYVE/PHD"/>
</dbReference>
<dbReference type="STRING" id="645134.A0A0L0H5S5"/>
<feature type="region of interest" description="Disordered" evidence="2">
    <location>
        <begin position="96"/>
        <end position="130"/>
    </location>
</feature>
<dbReference type="Gene3D" id="3.30.40.10">
    <property type="entry name" value="Zinc/RING finger domain, C3HC4 (zinc finger)"/>
    <property type="match status" value="1"/>
</dbReference>
<organism evidence="4 5">
    <name type="scientific">Spizellomyces punctatus (strain DAOM BR117)</name>
    <dbReference type="NCBI Taxonomy" id="645134"/>
    <lineage>
        <taxon>Eukaryota</taxon>
        <taxon>Fungi</taxon>
        <taxon>Fungi incertae sedis</taxon>
        <taxon>Chytridiomycota</taxon>
        <taxon>Chytridiomycota incertae sedis</taxon>
        <taxon>Chytridiomycetes</taxon>
        <taxon>Spizellomycetales</taxon>
        <taxon>Spizellomycetaceae</taxon>
        <taxon>Spizellomyces</taxon>
    </lineage>
</organism>
<dbReference type="OMA" id="CENDWND"/>
<dbReference type="AlphaFoldDB" id="A0A0L0H5S5"/>
<accession>A0A0L0H5S5</accession>
<feature type="region of interest" description="Disordered" evidence="2">
    <location>
        <begin position="230"/>
        <end position="249"/>
    </location>
</feature>
<evidence type="ECO:0000313" key="4">
    <source>
        <dbReference type="EMBL" id="KNC96319.1"/>
    </source>
</evidence>
<dbReference type="GO" id="GO:0008270">
    <property type="term" value="F:zinc ion binding"/>
    <property type="evidence" value="ECO:0007669"/>
    <property type="project" value="UniProtKB-KW"/>
</dbReference>
<feature type="compositionally biased region" description="Basic residues" evidence="2">
    <location>
        <begin position="98"/>
        <end position="110"/>
    </location>
</feature>
<dbReference type="InterPro" id="IPR051438">
    <property type="entry name" value="RNF_E3_ubiq-protein_ligase"/>
</dbReference>
<keyword evidence="1" id="KW-0862">Zinc</keyword>
<dbReference type="InParanoid" id="A0A0L0H5S5"/>
<dbReference type="GO" id="GO:0000209">
    <property type="term" value="P:protein polyubiquitination"/>
    <property type="evidence" value="ECO:0007669"/>
    <property type="project" value="TreeGrafter"/>
</dbReference>
<feature type="region of interest" description="Disordered" evidence="2">
    <location>
        <begin position="843"/>
        <end position="927"/>
    </location>
</feature>
<evidence type="ECO:0000256" key="1">
    <source>
        <dbReference type="PROSITE-ProRule" id="PRU00175"/>
    </source>
</evidence>
<dbReference type="OrthoDB" id="2163372at2759"/>
<gene>
    <name evidence="4" type="ORF">SPPG_08225</name>
</gene>
<feature type="compositionally biased region" description="Basic and acidic residues" evidence="2">
    <location>
        <begin position="462"/>
        <end position="491"/>
    </location>
</feature>
<feature type="domain" description="RING-type" evidence="3">
    <location>
        <begin position="753"/>
        <end position="792"/>
    </location>
</feature>
<dbReference type="GeneID" id="27691399"/>
<feature type="compositionally biased region" description="Low complexity" evidence="2">
    <location>
        <begin position="270"/>
        <end position="281"/>
    </location>
</feature>
<dbReference type="RefSeq" id="XP_016604359.1">
    <property type="nucleotide sequence ID" value="XM_016756384.1"/>
</dbReference>
<dbReference type="VEuPathDB" id="FungiDB:SPPG_08225"/>
<feature type="region of interest" description="Disordered" evidence="2">
    <location>
        <begin position="50"/>
        <end position="81"/>
    </location>
</feature>
<feature type="compositionally biased region" description="Basic and acidic residues" evidence="2">
    <location>
        <begin position="423"/>
        <end position="438"/>
    </location>
</feature>
<feature type="region of interest" description="Disordered" evidence="2">
    <location>
        <begin position="648"/>
        <end position="682"/>
    </location>
</feature>
<evidence type="ECO:0000259" key="3">
    <source>
        <dbReference type="PROSITE" id="PS50089"/>
    </source>
</evidence>
<feature type="region of interest" description="Disordered" evidence="2">
    <location>
        <begin position="1117"/>
        <end position="1156"/>
    </location>
</feature>
<feature type="compositionally biased region" description="Polar residues" evidence="2">
    <location>
        <begin position="903"/>
        <end position="914"/>
    </location>
</feature>
<protein>
    <recommendedName>
        <fullName evidence="3">RING-type domain-containing protein</fullName>
    </recommendedName>
</protein>
<keyword evidence="1" id="KW-0479">Metal-binding</keyword>
<dbReference type="GO" id="GO:0061630">
    <property type="term" value="F:ubiquitin protein ligase activity"/>
    <property type="evidence" value="ECO:0007669"/>
    <property type="project" value="TreeGrafter"/>
</dbReference>
<proteinExistence type="predicted"/>
<name>A0A0L0H5S5_SPIPD</name>
<keyword evidence="5" id="KW-1185">Reference proteome</keyword>
<dbReference type="GO" id="GO:0006511">
    <property type="term" value="P:ubiquitin-dependent protein catabolic process"/>
    <property type="evidence" value="ECO:0007669"/>
    <property type="project" value="TreeGrafter"/>
</dbReference>
<dbReference type="EMBL" id="KQ257469">
    <property type="protein sequence ID" value="KNC96319.1"/>
    <property type="molecule type" value="Genomic_DNA"/>
</dbReference>
<keyword evidence="1" id="KW-0863">Zinc-finger</keyword>
<dbReference type="PROSITE" id="PS50089">
    <property type="entry name" value="ZF_RING_2"/>
    <property type="match status" value="1"/>
</dbReference>
<reference evidence="4 5" key="1">
    <citation type="submission" date="2009-08" db="EMBL/GenBank/DDBJ databases">
        <title>The Genome Sequence of Spizellomyces punctatus strain DAOM BR117.</title>
        <authorList>
            <consortium name="The Broad Institute Genome Sequencing Platform"/>
            <person name="Russ C."/>
            <person name="Cuomo C."/>
            <person name="Shea T."/>
            <person name="Young S.K."/>
            <person name="Zeng Q."/>
            <person name="Koehrsen M."/>
            <person name="Haas B."/>
            <person name="Borodovsky M."/>
            <person name="Guigo R."/>
            <person name="Alvarado L."/>
            <person name="Berlin A."/>
            <person name="Bochicchio J."/>
            <person name="Borenstein D."/>
            <person name="Chapman S."/>
            <person name="Chen Z."/>
            <person name="Engels R."/>
            <person name="Freedman E."/>
            <person name="Gellesch M."/>
            <person name="Goldberg J."/>
            <person name="Griggs A."/>
            <person name="Gujja S."/>
            <person name="Heiman D."/>
            <person name="Hepburn T."/>
            <person name="Howarth C."/>
            <person name="Jen D."/>
            <person name="Larson L."/>
            <person name="Lewis B."/>
            <person name="Mehta T."/>
            <person name="Park D."/>
            <person name="Pearson M."/>
            <person name="Roberts A."/>
            <person name="Saif S."/>
            <person name="Shenoy N."/>
            <person name="Sisk P."/>
            <person name="Stolte C."/>
            <person name="Sykes S."/>
            <person name="Thomson T."/>
            <person name="Walk T."/>
            <person name="White J."/>
            <person name="Yandava C."/>
            <person name="Burger G."/>
            <person name="Gray M.W."/>
            <person name="Holland P.W.H."/>
            <person name="King N."/>
            <person name="Lang F.B.F."/>
            <person name="Roger A.J."/>
            <person name="Ruiz-Trillo I."/>
            <person name="Lander E."/>
            <person name="Nusbaum C."/>
        </authorList>
    </citation>
    <scope>NUCLEOTIDE SEQUENCE [LARGE SCALE GENOMIC DNA]</scope>
    <source>
        <strain evidence="4 5">DAOM BR117</strain>
    </source>
</reference>
<dbReference type="Proteomes" id="UP000053201">
    <property type="component" value="Unassembled WGS sequence"/>
</dbReference>
<feature type="compositionally biased region" description="Polar residues" evidence="2">
    <location>
        <begin position="52"/>
        <end position="61"/>
    </location>
</feature>
<feature type="compositionally biased region" description="Basic residues" evidence="2">
    <location>
        <begin position="662"/>
        <end position="675"/>
    </location>
</feature>
<dbReference type="SUPFAM" id="SSF57850">
    <property type="entry name" value="RING/U-box"/>
    <property type="match status" value="1"/>
</dbReference>
<feature type="region of interest" description="Disordered" evidence="2">
    <location>
        <begin position="380"/>
        <end position="501"/>
    </location>
</feature>
<dbReference type="PANTHER" id="PTHR46016">
    <property type="entry name" value="ZINC FINGER, RING/FYVE/PHD-TYPE"/>
    <property type="match status" value="1"/>
</dbReference>
<feature type="region of interest" description="Disordered" evidence="2">
    <location>
        <begin position="966"/>
        <end position="1011"/>
    </location>
</feature>
<evidence type="ECO:0000313" key="5">
    <source>
        <dbReference type="Proteomes" id="UP000053201"/>
    </source>
</evidence>
<dbReference type="InterPro" id="IPR001841">
    <property type="entry name" value="Znf_RING"/>
</dbReference>
<sequence>MHPKMPATGVEFAVFPLPLPLNPITPPLVSILPATPPVATHMTLVAEDDQATQEGSTQEGKNTMGDHLSMSGSESGGSPDQVDEREIIEGYFAQPTPRRWRRSTPLKRRSASLGRLAAEQSDENTEAGYAEDSSVCSYVTAVEDGDQCLNAKNVNAVDGSDEGECVDGAVTIPTDKGITEISSPGRVNHNDPTITVVQAESAPQTPPATATVECPPNVALPSELPVNAGRTGDSDTIEQPAAGTNPVVTRNDIMPSISTVPVIPTDVLGSSQPAPSQEQPQNALEPALAHQPTDIPRASSIGLVYVNKELPPIMRTLPEIVVPAPSTGEMGRPPPEKALPQLPTDLPTTVPTNVQATAARSPVPIPVRLASKMPIPGLVAFASQPPPSEPKLQARPSLFKKKDRSGIKTSQSTGIPQGPIPNEHGHDASADKQTRPDEESWSDISENAALPPHAIDQTARPVEVKTRASAEDLGQKHAVADAHEPVHHEDLPVGAGNLRSTTGSVRSLFKKRPKMLIEENVSTNDWQNQSVAGTDASSIPSEGAGLLVESVALQDQQKDGPEVAETTEDDDLTPLAYWVIKPSGIEAMPAAARPPLPGSANASTASRSLHAHIFAPHAQIVPEPEPPIVPSRNSLTLPLPASDIPIQPPPVAESTTMPASGRLHRQPSGRHRRQPSLKARSGLPSTVVISPRISSLFGNTKRQEISRRRFTYLGSADVMNPGTSASHHIDNGLGLTPEFANAIPPDPREFATCPLCVDVCERAVRLSCCANVACSSCIWRWLAHSKSCPFCRSRIGPGHVAPAQDVQDMVKNLVVRCKAAGCGWEGRREQLNDHLAEGVCASDRTSSESGLGHRRNPSVGRNPILGHRRKTSAGRGQGIPGHRRQPSSGLDDVQPGKGHGQPLTPSSDPATTSAVPPLRRSSSRRILIPLRSAHPRIIFKRMSNGGGIVRYDPTITFPSIGIPPRTTSAAVDPTMFPKPIPEKSVSSEDKPPSEILSSPYGDIPPTQDPPLPVRPIVHDPVSASRTLIRARIPTRTISVTHKSPLNTGTLVKRNSSMRGTSQHEALEFTGTSWDREPGEEDDGWHPIEMADSAGDEQAMHDDEWRDVDDDVCQLEAVPEDQGEGVSTDGQPGILESGNQLGQMKTTEEAGIVYSDE</sequence>
<evidence type="ECO:0000256" key="2">
    <source>
        <dbReference type="SAM" id="MobiDB-lite"/>
    </source>
</evidence>
<dbReference type="PANTHER" id="PTHR46016:SF1">
    <property type="entry name" value="RING-TYPE DOMAIN-CONTAINING PROTEIN"/>
    <property type="match status" value="1"/>
</dbReference>
<feature type="region of interest" description="Disordered" evidence="2">
    <location>
        <begin position="266"/>
        <end position="286"/>
    </location>
</feature>